<evidence type="ECO:0000313" key="1">
    <source>
        <dbReference type="EMBL" id="OFW59224.1"/>
    </source>
</evidence>
<dbReference type="InterPro" id="IPR014845">
    <property type="entry name" value="GYD/TTHA1554"/>
</dbReference>
<dbReference type="EMBL" id="MELK01000017">
    <property type="protein sequence ID" value="OFW59224.1"/>
    <property type="molecule type" value="Genomic_DNA"/>
</dbReference>
<dbReference type="Pfam" id="PF08734">
    <property type="entry name" value="GYD"/>
    <property type="match status" value="1"/>
</dbReference>
<dbReference type="Proteomes" id="UP000177876">
    <property type="component" value="Unassembled WGS sequence"/>
</dbReference>
<organism evidence="1 2">
    <name type="scientific">Candidatus Solincola sediminis</name>
    <dbReference type="NCBI Taxonomy" id="1797199"/>
    <lineage>
        <taxon>Bacteria</taxon>
        <taxon>Bacillati</taxon>
        <taxon>Actinomycetota</taxon>
        <taxon>Candidatus Geothermincolia</taxon>
        <taxon>Candidatus Geothermincolales</taxon>
        <taxon>Candidatus Geothermincolaceae</taxon>
        <taxon>Candidatus Solincola</taxon>
    </lineage>
</organism>
<protein>
    <submittedName>
        <fullName evidence="1">GYD domain superfamily</fullName>
    </submittedName>
</protein>
<name>A0A1F2WQT9_9ACTN</name>
<gene>
    <name evidence="1" type="ORF">A2Y75_01745</name>
</gene>
<proteinExistence type="predicted"/>
<evidence type="ECO:0000313" key="2">
    <source>
        <dbReference type="Proteomes" id="UP000177876"/>
    </source>
</evidence>
<comment type="caution">
    <text evidence="1">The sequence shown here is derived from an EMBL/GenBank/DDBJ whole genome shotgun (WGS) entry which is preliminary data.</text>
</comment>
<accession>A0A1F2WQT9</accession>
<sequence length="94" mass="10361">MATYILLTRLTDEGCATLTKNPDRINEVNKDVEAMGAKLVAQYVVLGQYDFVNIVDAPNNETMAKISVQLASRGTVRIMTLPAISIDTFIENLK</sequence>
<reference evidence="1 2" key="1">
    <citation type="journal article" date="2016" name="Nat. Commun.">
        <title>Thousands of microbial genomes shed light on interconnected biogeochemical processes in an aquifer system.</title>
        <authorList>
            <person name="Anantharaman K."/>
            <person name="Brown C.T."/>
            <person name="Hug L.A."/>
            <person name="Sharon I."/>
            <person name="Castelle C.J."/>
            <person name="Probst A.J."/>
            <person name="Thomas B.C."/>
            <person name="Singh A."/>
            <person name="Wilkins M.J."/>
            <person name="Karaoz U."/>
            <person name="Brodie E.L."/>
            <person name="Williams K.H."/>
            <person name="Hubbard S.S."/>
            <person name="Banfield J.F."/>
        </authorList>
    </citation>
    <scope>NUCLEOTIDE SEQUENCE [LARGE SCALE GENOMIC DNA]</scope>
</reference>
<dbReference type="AlphaFoldDB" id="A0A1F2WQT9"/>